<keyword evidence="2" id="KW-1185">Reference proteome</keyword>
<evidence type="ECO:0000313" key="2">
    <source>
        <dbReference type="Proteomes" id="UP001172386"/>
    </source>
</evidence>
<evidence type="ECO:0000313" key="1">
    <source>
        <dbReference type="EMBL" id="KAJ9653192.1"/>
    </source>
</evidence>
<name>A0ACC3A009_9EURO</name>
<proteinExistence type="predicted"/>
<organism evidence="1 2">
    <name type="scientific">Neophaeococcomyces mojaviensis</name>
    <dbReference type="NCBI Taxonomy" id="3383035"/>
    <lineage>
        <taxon>Eukaryota</taxon>
        <taxon>Fungi</taxon>
        <taxon>Dikarya</taxon>
        <taxon>Ascomycota</taxon>
        <taxon>Pezizomycotina</taxon>
        <taxon>Eurotiomycetes</taxon>
        <taxon>Chaetothyriomycetidae</taxon>
        <taxon>Chaetothyriales</taxon>
        <taxon>Chaetothyriales incertae sedis</taxon>
        <taxon>Neophaeococcomyces</taxon>
    </lineage>
</organism>
<dbReference type="Proteomes" id="UP001172386">
    <property type="component" value="Unassembled WGS sequence"/>
</dbReference>
<accession>A0ACC3A009</accession>
<protein>
    <submittedName>
        <fullName evidence="1">Oxidoreductase</fullName>
    </submittedName>
</protein>
<dbReference type="EMBL" id="JAPDRQ010000163">
    <property type="protein sequence ID" value="KAJ9653192.1"/>
    <property type="molecule type" value="Genomic_DNA"/>
</dbReference>
<sequence length="363" mass="39747">MFRSGARAALRTSQSCLAPAKTVASRRFLTTEPPHLRSRSWKSSALRWGIAIAGIYYYNTSPVFAEYPQNNLLNPNVDAIADERENSILDELTASSRQKAQKDASVLQSVVEKSSEDVASQQQAQSVDSQTADLPTPDVEGAAELEQEAESEGAFNPVTGEINWDCPCLGGMAYGPCGPEFREAFSCFVYSTQEPKGMECIDKFQNMQNCFRAHPEHYKGELEDDETLDAELAQEKEELQREIAERRAAVEAQQGNSSEEPAPTITPATTEKKTPKKKSTSKKSKSESQDESPPQPEAKTKSHTPEEFSQEKEAEHGAPSRTISQPETRGTDAEAVPESEELVPKAAHDATTSSRGDSLSVAK</sequence>
<comment type="caution">
    <text evidence="1">The sequence shown here is derived from an EMBL/GenBank/DDBJ whole genome shotgun (WGS) entry which is preliminary data.</text>
</comment>
<gene>
    <name evidence="1" type="primary">MIA40</name>
    <name evidence="1" type="ORF">H2198_007603</name>
</gene>
<reference evidence="1" key="1">
    <citation type="submission" date="2022-10" db="EMBL/GenBank/DDBJ databases">
        <title>Culturing micro-colonial fungi from biological soil crusts in the Mojave desert and describing Neophaeococcomyces mojavensis, and introducing the new genera and species Taxawa tesnikishii.</title>
        <authorList>
            <person name="Kurbessoian T."/>
            <person name="Stajich J.E."/>
        </authorList>
    </citation>
    <scope>NUCLEOTIDE SEQUENCE</scope>
    <source>
        <strain evidence="1">JES_112</strain>
    </source>
</reference>